<gene>
    <name evidence="2" type="ORF">OSJNBa0063H02.5</name>
    <name evidence="3" type="ORF">P0456E06.31</name>
</gene>
<feature type="region of interest" description="Disordered" evidence="1">
    <location>
        <begin position="10"/>
        <end position="45"/>
    </location>
</feature>
<evidence type="ECO:0000313" key="4">
    <source>
        <dbReference type="Proteomes" id="UP000000763"/>
    </source>
</evidence>
<reference evidence="2" key="1">
    <citation type="submission" date="2002-09" db="EMBL/GenBank/DDBJ databases">
        <title>Oryza sativa nipponbare(GA3) genomic DNA, chromosome 6, BAC clone:OSJNBa0063H02.</title>
        <authorList>
            <person name="Sasaki T."/>
            <person name="Matsumoto T."/>
            <person name="Katayose Y."/>
        </authorList>
    </citation>
    <scope>NUCLEOTIDE SEQUENCE</scope>
</reference>
<proteinExistence type="predicted"/>
<name>Q5VN05_ORYSJ</name>
<evidence type="ECO:0000313" key="3">
    <source>
        <dbReference type="EMBL" id="BAD69185.1"/>
    </source>
</evidence>
<dbReference type="EMBL" id="AP005822">
    <property type="protein sequence ID" value="BAD69185.1"/>
    <property type="molecule type" value="Genomic_DNA"/>
</dbReference>
<reference evidence="3" key="2">
    <citation type="submission" date="2002-10" db="EMBL/GenBank/DDBJ databases">
        <title>Oryza sativa nipponbare(GA3) genomic DNA, chromosome 6, PAC clone:P0456E06.</title>
        <authorList>
            <person name="Sasaki T."/>
            <person name="Matsumoto T."/>
            <person name="Katayose Y."/>
        </authorList>
    </citation>
    <scope>NUCLEOTIDE SEQUENCE</scope>
</reference>
<sequence>MVVAVGMVGNALQPSLGSDPSHSEETLRPTAPGRVRPNHGLDHSGQSLAGGLLFCSFGDGSRRREGEGGGGGSGCFGHGGGREVSGCDYGSRYRLREGGCDDGSQRRLREGATTTRGREQRIRRLCWQGEPDPALDSPPAAAAMLGRVALGVSSGRWIWRARRRVSFSLSLLHRRQLPSPPPPRAAASSGLAGFLLIKFRWEADDMIDQLQQDIGDDDRMMTKANSDDVEKCDFLFVVSSKLRASAYTDPLIGR</sequence>
<evidence type="ECO:0000313" key="2">
    <source>
        <dbReference type="EMBL" id="BAD69121.1"/>
    </source>
</evidence>
<reference evidence="4" key="4">
    <citation type="journal article" date="2008" name="Nucleic Acids Res.">
        <title>The rice annotation project database (RAP-DB): 2008 update.</title>
        <authorList>
            <consortium name="The rice annotation project (RAP)"/>
        </authorList>
    </citation>
    <scope>GENOME REANNOTATION</scope>
    <source>
        <strain evidence="4">cv. Nipponbare</strain>
    </source>
</reference>
<protein>
    <submittedName>
        <fullName evidence="3">Uncharacterized protein</fullName>
    </submittedName>
</protein>
<dbReference type="AlphaFoldDB" id="Q5VN05"/>
<accession>Q5VN05</accession>
<dbReference type="EMBL" id="AP005695">
    <property type="protein sequence ID" value="BAD69121.1"/>
    <property type="molecule type" value="Genomic_DNA"/>
</dbReference>
<evidence type="ECO:0000256" key="1">
    <source>
        <dbReference type="SAM" id="MobiDB-lite"/>
    </source>
</evidence>
<organism evidence="3 4">
    <name type="scientific">Oryza sativa subsp. japonica</name>
    <name type="common">Rice</name>
    <dbReference type="NCBI Taxonomy" id="39947"/>
    <lineage>
        <taxon>Eukaryota</taxon>
        <taxon>Viridiplantae</taxon>
        <taxon>Streptophyta</taxon>
        <taxon>Embryophyta</taxon>
        <taxon>Tracheophyta</taxon>
        <taxon>Spermatophyta</taxon>
        <taxon>Magnoliopsida</taxon>
        <taxon>Liliopsida</taxon>
        <taxon>Poales</taxon>
        <taxon>Poaceae</taxon>
        <taxon>BOP clade</taxon>
        <taxon>Oryzoideae</taxon>
        <taxon>Oryzeae</taxon>
        <taxon>Oryzinae</taxon>
        <taxon>Oryza</taxon>
        <taxon>Oryza sativa</taxon>
    </lineage>
</organism>
<reference evidence="4" key="3">
    <citation type="journal article" date="2005" name="Nature">
        <title>The map-based sequence of the rice genome.</title>
        <authorList>
            <consortium name="International rice genome sequencing project (IRGSP)"/>
            <person name="Matsumoto T."/>
            <person name="Wu J."/>
            <person name="Kanamori H."/>
            <person name="Katayose Y."/>
            <person name="Fujisawa M."/>
            <person name="Namiki N."/>
            <person name="Mizuno H."/>
            <person name="Yamamoto K."/>
            <person name="Antonio B.A."/>
            <person name="Baba T."/>
            <person name="Sakata K."/>
            <person name="Nagamura Y."/>
            <person name="Aoki H."/>
            <person name="Arikawa K."/>
            <person name="Arita K."/>
            <person name="Bito T."/>
            <person name="Chiden Y."/>
            <person name="Fujitsuka N."/>
            <person name="Fukunaka R."/>
            <person name="Hamada M."/>
            <person name="Harada C."/>
            <person name="Hayashi A."/>
            <person name="Hijishita S."/>
            <person name="Honda M."/>
            <person name="Hosokawa S."/>
            <person name="Ichikawa Y."/>
            <person name="Idonuma A."/>
            <person name="Iijima M."/>
            <person name="Ikeda M."/>
            <person name="Ikeno M."/>
            <person name="Ito K."/>
            <person name="Ito S."/>
            <person name="Ito T."/>
            <person name="Ito Y."/>
            <person name="Ito Y."/>
            <person name="Iwabuchi A."/>
            <person name="Kamiya K."/>
            <person name="Karasawa W."/>
            <person name="Kurita K."/>
            <person name="Katagiri S."/>
            <person name="Kikuta A."/>
            <person name="Kobayashi H."/>
            <person name="Kobayashi N."/>
            <person name="Machita K."/>
            <person name="Maehara T."/>
            <person name="Masukawa M."/>
            <person name="Mizubayashi T."/>
            <person name="Mukai Y."/>
            <person name="Nagasaki H."/>
            <person name="Nagata Y."/>
            <person name="Naito S."/>
            <person name="Nakashima M."/>
            <person name="Nakama Y."/>
            <person name="Nakamichi Y."/>
            <person name="Nakamura M."/>
            <person name="Meguro A."/>
            <person name="Negishi M."/>
            <person name="Ohta I."/>
            <person name="Ohta T."/>
            <person name="Okamoto M."/>
            <person name="Ono N."/>
            <person name="Saji S."/>
            <person name="Sakaguchi M."/>
            <person name="Sakai K."/>
            <person name="Shibata M."/>
            <person name="Shimokawa T."/>
            <person name="Song J."/>
            <person name="Takazaki Y."/>
            <person name="Terasawa K."/>
            <person name="Tsugane M."/>
            <person name="Tsuji K."/>
            <person name="Ueda S."/>
            <person name="Waki K."/>
            <person name="Yamagata H."/>
            <person name="Yamamoto M."/>
            <person name="Yamamoto S."/>
            <person name="Yamane H."/>
            <person name="Yoshiki S."/>
            <person name="Yoshihara R."/>
            <person name="Yukawa K."/>
            <person name="Zhong H."/>
            <person name="Yano M."/>
            <person name="Yuan Q."/>
            <person name="Ouyang S."/>
            <person name="Liu J."/>
            <person name="Jones K.M."/>
            <person name="Gansberger K."/>
            <person name="Moffat K."/>
            <person name="Hill J."/>
            <person name="Bera J."/>
            <person name="Fadrosh D."/>
            <person name="Jin S."/>
            <person name="Johri S."/>
            <person name="Kim M."/>
            <person name="Overton L."/>
            <person name="Reardon M."/>
            <person name="Tsitrin T."/>
            <person name="Vuong H."/>
            <person name="Weaver B."/>
            <person name="Ciecko A."/>
            <person name="Tallon L."/>
            <person name="Jackson J."/>
            <person name="Pai G."/>
            <person name="Aken S.V."/>
            <person name="Utterback T."/>
            <person name="Reidmuller S."/>
            <person name="Feldblyum T."/>
            <person name="Hsiao J."/>
            <person name="Zismann V."/>
            <person name="Iobst S."/>
            <person name="de Vazeille A.R."/>
            <person name="Buell C.R."/>
            <person name="Ying K."/>
            <person name="Li Y."/>
            <person name="Lu T."/>
            <person name="Huang Y."/>
            <person name="Zhao Q."/>
            <person name="Feng Q."/>
            <person name="Zhang L."/>
            <person name="Zhu J."/>
            <person name="Weng Q."/>
            <person name="Mu J."/>
            <person name="Lu Y."/>
            <person name="Fan D."/>
            <person name="Liu Y."/>
            <person name="Guan J."/>
            <person name="Zhang Y."/>
            <person name="Yu S."/>
            <person name="Liu X."/>
            <person name="Zhang Y."/>
            <person name="Hong G."/>
            <person name="Han B."/>
            <person name="Choisne N."/>
            <person name="Demange N."/>
            <person name="Orjeda G."/>
            <person name="Samain S."/>
            <person name="Cattolico L."/>
            <person name="Pelletier E."/>
            <person name="Couloux A."/>
            <person name="Segurens B."/>
            <person name="Wincker P."/>
            <person name="D'Hont A."/>
            <person name="Scarpelli C."/>
            <person name="Weissenbach J."/>
            <person name="Salanoubat M."/>
            <person name="Quetier F."/>
            <person name="Yu Y."/>
            <person name="Kim H.R."/>
            <person name="Rambo T."/>
            <person name="Currie J."/>
            <person name="Collura K."/>
            <person name="Luo M."/>
            <person name="Yang T."/>
            <person name="Ammiraju J.S.S."/>
            <person name="Engler F."/>
            <person name="Soderlund C."/>
            <person name="Wing R.A."/>
            <person name="Palmer L.E."/>
            <person name="de la Bastide M."/>
            <person name="Spiegel L."/>
            <person name="Nascimento L."/>
            <person name="Zutavern T."/>
            <person name="O'Shaughnessy A."/>
            <person name="Dike S."/>
            <person name="Dedhia N."/>
            <person name="Preston R."/>
            <person name="Balija V."/>
            <person name="McCombie W.R."/>
            <person name="Chow T."/>
            <person name="Chen H."/>
            <person name="Chung M."/>
            <person name="Chen C."/>
            <person name="Shaw J."/>
            <person name="Wu H."/>
            <person name="Hsiao K."/>
            <person name="Chao Y."/>
            <person name="Chu M."/>
            <person name="Cheng C."/>
            <person name="Hour A."/>
            <person name="Lee P."/>
            <person name="Lin S."/>
            <person name="Lin Y."/>
            <person name="Liou J."/>
            <person name="Liu S."/>
            <person name="Hsing Y."/>
            <person name="Raghuvanshi S."/>
            <person name="Mohanty A."/>
            <person name="Bharti A.K."/>
            <person name="Gaur A."/>
            <person name="Gupta V."/>
            <person name="Kumar D."/>
            <person name="Ravi V."/>
            <person name="Vij S."/>
            <person name="Kapur A."/>
            <person name="Khurana P."/>
            <person name="Khurana P."/>
            <person name="Khurana J.P."/>
            <person name="Tyagi A.K."/>
            <person name="Gaikwad K."/>
            <person name="Singh A."/>
            <person name="Dalal V."/>
            <person name="Srivastava S."/>
            <person name="Dixit A."/>
            <person name="Pal A.K."/>
            <person name="Ghazi I.A."/>
            <person name="Yadav M."/>
            <person name="Pandit A."/>
            <person name="Bhargava A."/>
            <person name="Sureshbabu K."/>
            <person name="Batra K."/>
            <person name="Sharma T.R."/>
            <person name="Mohapatra T."/>
            <person name="Singh N.K."/>
            <person name="Messing J."/>
            <person name="Nelson A.B."/>
            <person name="Fuks G."/>
            <person name="Kavchok S."/>
            <person name="Keizer G."/>
            <person name="Linton E."/>
            <person name="Llaca V."/>
            <person name="Song R."/>
            <person name="Tanyolac B."/>
            <person name="Young S."/>
            <person name="Ho-Il K."/>
            <person name="Hahn J.H."/>
            <person name="Sangsakoo G."/>
            <person name="Vanavichit A."/>
            <person name="de Mattos Luiz.A.T."/>
            <person name="Zimmer P.D."/>
            <person name="Malone G."/>
            <person name="Dellagostin O."/>
            <person name="de Oliveira A.C."/>
            <person name="Bevan M."/>
            <person name="Bancroft I."/>
            <person name="Minx P."/>
            <person name="Cordum H."/>
            <person name="Wilson R."/>
            <person name="Cheng Z."/>
            <person name="Jin W."/>
            <person name="Jiang J."/>
            <person name="Leong S.A."/>
            <person name="Iwama H."/>
            <person name="Gojobori T."/>
            <person name="Itoh T."/>
            <person name="Niimura Y."/>
            <person name="Fujii Y."/>
            <person name="Habara T."/>
            <person name="Sakai H."/>
            <person name="Sato Y."/>
            <person name="Wilson G."/>
            <person name="Kumar K."/>
            <person name="McCouch S."/>
            <person name="Juretic N."/>
            <person name="Hoen D."/>
            <person name="Wright S."/>
            <person name="Bruskiewich R."/>
            <person name="Bureau T."/>
            <person name="Miyao A."/>
            <person name="Hirochika H."/>
            <person name="Nishikawa T."/>
            <person name="Kadowaki K."/>
            <person name="Sugiura M."/>
            <person name="Burr B."/>
            <person name="Sasaki T."/>
        </authorList>
    </citation>
    <scope>NUCLEOTIDE SEQUENCE [LARGE SCALE GENOMIC DNA]</scope>
    <source>
        <strain evidence="4">cv. Nipponbare</strain>
    </source>
</reference>
<dbReference type="Proteomes" id="UP000000763">
    <property type="component" value="Chromosome 6"/>
</dbReference>